<dbReference type="InterPro" id="IPR023214">
    <property type="entry name" value="HAD_sf"/>
</dbReference>
<dbReference type="PRINTS" id="PR00413">
    <property type="entry name" value="HADHALOGNASE"/>
</dbReference>
<keyword evidence="3" id="KW-0460">Magnesium</keyword>
<accession>A0ABR8N1J9</accession>
<dbReference type="GO" id="GO:0016787">
    <property type="term" value="F:hydrolase activity"/>
    <property type="evidence" value="ECO:0007669"/>
    <property type="project" value="UniProtKB-KW"/>
</dbReference>
<dbReference type="Pfam" id="PF00702">
    <property type="entry name" value="Hydrolase"/>
    <property type="match status" value="1"/>
</dbReference>
<evidence type="ECO:0000256" key="2">
    <source>
        <dbReference type="ARBA" id="ARBA00022801"/>
    </source>
</evidence>
<keyword evidence="5" id="KW-1185">Reference proteome</keyword>
<gene>
    <name evidence="4" type="ORF">H8B09_25090</name>
</gene>
<dbReference type="RefSeq" id="WP_191206347.1">
    <property type="nucleotide sequence ID" value="NZ_JACXZA010000007.1"/>
</dbReference>
<evidence type="ECO:0000313" key="5">
    <source>
        <dbReference type="Proteomes" id="UP000609346"/>
    </source>
</evidence>
<dbReference type="InterPro" id="IPR006439">
    <property type="entry name" value="HAD-SF_hydro_IA"/>
</dbReference>
<organism evidence="4 5">
    <name type="scientific">Paenibacillus terricola</name>
    <dbReference type="NCBI Taxonomy" id="2763503"/>
    <lineage>
        <taxon>Bacteria</taxon>
        <taxon>Bacillati</taxon>
        <taxon>Bacillota</taxon>
        <taxon>Bacilli</taxon>
        <taxon>Bacillales</taxon>
        <taxon>Paenibacillaceae</taxon>
        <taxon>Paenibacillus</taxon>
    </lineage>
</organism>
<dbReference type="InterPro" id="IPR036412">
    <property type="entry name" value="HAD-like_sf"/>
</dbReference>
<dbReference type="NCBIfam" id="TIGR01549">
    <property type="entry name" value="HAD-SF-IA-v1"/>
    <property type="match status" value="1"/>
</dbReference>
<evidence type="ECO:0000313" key="4">
    <source>
        <dbReference type="EMBL" id="MBD3922062.1"/>
    </source>
</evidence>
<dbReference type="Gene3D" id="3.40.50.1000">
    <property type="entry name" value="HAD superfamily/HAD-like"/>
    <property type="match status" value="1"/>
</dbReference>
<proteinExistence type="predicted"/>
<comment type="caution">
    <text evidence="4">The sequence shown here is derived from an EMBL/GenBank/DDBJ whole genome shotgun (WGS) entry which is preliminary data.</text>
</comment>
<comment type="cofactor">
    <cofactor evidence="1">
        <name>Mg(2+)</name>
        <dbReference type="ChEBI" id="CHEBI:18420"/>
    </cofactor>
</comment>
<dbReference type="PANTHER" id="PTHR46470:SF4">
    <property type="entry name" value="5-AMINO-6-(5-PHOSPHO-D-RIBITYLAMINO)URACIL PHOSPHATASE YIGB"/>
    <property type="match status" value="1"/>
</dbReference>
<evidence type="ECO:0000256" key="1">
    <source>
        <dbReference type="ARBA" id="ARBA00001946"/>
    </source>
</evidence>
<dbReference type="Gene3D" id="1.20.120.710">
    <property type="entry name" value="Haloacid dehalogenase hydrolase-like domain"/>
    <property type="match status" value="1"/>
</dbReference>
<name>A0ABR8N1J9_9BACL</name>
<dbReference type="Proteomes" id="UP000609346">
    <property type="component" value="Unassembled WGS sequence"/>
</dbReference>
<reference evidence="4 5" key="1">
    <citation type="submission" date="2020-09" db="EMBL/GenBank/DDBJ databases">
        <title>Paenibacillus sp. strain PR3 16S rRNA gene Genome sequencing and assembly.</title>
        <authorList>
            <person name="Kim J."/>
        </authorList>
    </citation>
    <scope>NUCLEOTIDE SEQUENCE [LARGE SCALE GENOMIC DNA]</scope>
    <source>
        <strain evidence="4 5">PR3</strain>
    </source>
</reference>
<dbReference type="NCBIfam" id="TIGR01509">
    <property type="entry name" value="HAD-SF-IA-v3"/>
    <property type="match status" value="1"/>
</dbReference>
<dbReference type="InterPro" id="IPR051400">
    <property type="entry name" value="HAD-like_hydrolase"/>
</dbReference>
<dbReference type="SFLD" id="SFLDG01129">
    <property type="entry name" value="C1.5:_HAD__Beta-PGM__Phosphata"/>
    <property type="match status" value="1"/>
</dbReference>
<dbReference type="SUPFAM" id="SSF56784">
    <property type="entry name" value="HAD-like"/>
    <property type="match status" value="1"/>
</dbReference>
<dbReference type="PANTHER" id="PTHR46470">
    <property type="entry name" value="N-ACYLNEURAMINATE-9-PHOSPHATASE"/>
    <property type="match status" value="1"/>
</dbReference>
<keyword evidence="2 4" id="KW-0378">Hydrolase</keyword>
<evidence type="ECO:0000256" key="3">
    <source>
        <dbReference type="ARBA" id="ARBA00022842"/>
    </source>
</evidence>
<dbReference type="EMBL" id="JACXZA010000007">
    <property type="protein sequence ID" value="MBD3922062.1"/>
    <property type="molecule type" value="Genomic_DNA"/>
</dbReference>
<sequence length="242" mass="27487">MDSIRPKAILLDLDDTIISFDHGVDADSCWRKAICKYMPEENTTNPEGILSDIKERAKWYWGDPVRHRIGRSDLTKARQEIITAVLMKRDINDIYLAFNIAASYTEERDKAITIFPDSIETIKQIRTKGIKLALLTNGNSEAQWKKIRRFDLAAFFDCIVVEGEFGVGKPEERIYFHALEQLGVAADETWMVGDNFDWEVAAPQRLGIKGIWIDHKGMGLTGEPITQPFMIIKSLGDLLALI</sequence>
<protein>
    <submittedName>
        <fullName evidence="4">HAD family hydrolase</fullName>
    </submittedName>
</protein>
<dbReference type="SFLD" id="SFLDS00003">
    <property type="entry name" value="Haloacid_Dehalogenase"/>
    <property type="match status" value="1"/>
</dbReference>